<accession>A0ABW4CG24</accession>
<comment type="caution">
    <text evidence="1">The sequence shown here is derived from an EMBL/GenBank/DDBJ whole genome shotgun (WGS) entry which is preliminary data.</text>
</comment>
<dbReference type="InterPro" id="IPR029063">
    <property type="entry name" value="SAM-dependent_MTases_sf"/>
</dbReference>
<gene>
    <name evidence="1" type="ORF">ACFQ4P_00755</name>
</gene>
<dbReference type="EMBL" id="JBHTOC010000001">
    <property type="protein sequence ID" value="MFD1428775.1"/>
    <property type="molecule type" value="Genomic_DNA"/>
</dbReference>
<dbReference type="PANTHER" id="PTHR43460:SF1">
    <property type="entry name" value="METHYLTRANSFERASE TYPE 11 DOMAIN-CONTAINING PROTEIN"/>
    <property type="match status" value="1"/>
</dbReference>
<dbReference type="PANTHER" id="PTHR43460">
    <property type="entry name" value="METHYLTRANSFERASE"/>
    <property type="match status" value="1"/>
</dbReference>
<protein>
    <submittedName>
        <fullName evidence="1">SAM-dependent methyltransferase</fullName>
    </submittedName>
</protein>
<name>A0ABW4CG24_9LACO</name>
<dbReference type="GO" id="GO:0008168">
    <property type="term" value="F:methyltransferase activity"/>
    <property type="evidence" value="ECO:0007669"/>
    <property type="project" value="UniProtKB-KW"/>
</dbReference>
<dbReference type="InterPro" id="IPR052939">
    <property type="entry name" value="23S_rRNA_MeTrnsfrase_RlmA"/>
</dbReference>
<dbReference type="GO" id="GO:0032259">
    <property type="term" value="P:methylation"/>
    <property type="evidence" value="ECO:0007669"/>
    <property type="project" value="UniProtKB-KW"/>
</dbReference>
<dbReference type="Proteomes" id="UP001597196">
    <property type="component" value="Unassembled WGS sequence"/>
</dbReference>
<keyword evidence="1" id="KW-0808">Transferase</keyword>
<proteinExistence type="predicted"/>
<sequence>MTLEDSWRAESRHAMHGWDFSHLNGRWQTEPLPWQYEALVRRHMRPADQWLDIDTGGGELMQSFRHDSALTSVTEGWAPNIDLLRQTIVPTGVTLYADPDETLTNVPTEAFDLVTDSHGALPMTNIARVMRAGALFVTQQVGGDNNYGLSRFFDEEYVPTYPKNTLLQVAAEFQAAGLQILEANSAMAKMTFADVGAIVYYATMIPWEFPQFDIERAMPKLHQLQDLLEAGMPLQTFESRFMIIATKPV</sequence>
<dbReference type="SUPFAM" id="SSF53335">
    <property type="entry name" value="S-adenosyl-L-methionine-dependent methyltransferases"/>
    <property type="match status" value="1"/>
</dbReference>
<dbReference type="RefSeq" id="WP_203625790.1">
    <property type="nucleotide sequence ID" value="NZ_BOLQ01000001.1"/>
</dbReference>
<evidence type="ECO:0000313" key="1">
    <source>
        <dbReference type="EMBL" id="MFD1428775.1"/>
    </source>
</evidence>
<dbReference type="Gene3D" id="3.40.50.150">
    <property type="entry name" value="Vaccinia Virus protein VP39"/>
    <property type="match status" value="1"/>
</dbReference>
<keyword evidence="2" id="KW-1185">Reference proteome</keyword>
<organism evidence="1 2">
    <name type="scientific">Lacticaseibacillus mingshuiensis</name>
    <dbReference type="NCBI Taxonomy" id="2799574"/>
    <lineage>
        <taxon>Bacteria</taxon>
        <taxon>Bacillati</taxon>
        <taxon>Bacillota</taxon>
        <taxon>Bacilli</taxon>
        <taxon>Lactobacillales</taxon>
        <taxon>Lactobacillaceae</taxon>
        <taxon>Lacticaseibacillus</taxon>
    </lineage>
</organism>
<reference evidence="2" key="1">
    <citation type="journal article" date="2019" name="Int. J. Syst. Evol. Microbiol.">
        <title>The Global Catalogue of Microorganisms (GCM) 10K type strain sequencing project: providing services to taxonomists for standard genome sequencing and annotation.</title>
        <authorList>
            <consortium name="The Broad Institute Genomics Platform"/>
            <consortium name="The Broad Institute Genome Sequencing Center for Infectious Disease"/>
            <person name="Wu L."/>
            <person name="Ma J."/>
        </authorList>
    </citation>
    <scope>NUCLEOTIDE SEQUENCE [LARGE SCALE GENOMIC DNA]</scope>
    <source>
        <strain evidence="2">CCM 8980</strain>
    </source>
</reference>
<evidence type="ECO:0000313" key="2">
    <source>
        <dbReference type="Proteomes" id="UP001597196"/>
    </source>
</evidence>
<keyword evidence="1" id="KW-0489">Methyltransferase</keyword>